<proteinExistence type="predicted"/>
<keyword evidence="2" id="KW-1185">Reference proteome</keyword>
<evidence type="ECO:0000313" key="2">
    <source>
        <dbReference type="Proteomes" id="UP001227268"/>
    </source>
</evidence>
<evidence type="ECO:0000313" key="1">
    <source>
        <dbReference type="EMBL" id="KAJ9096456.1"/>
    </source>
</evidence>
<name>A0ACC2VBK1_9TREE</name>
<sequence length="205" mass="22680">MTFPLDSTINVVAIDAAQTDYILVQTSKETLDDDNYNALDFLEFELLDMVSERTYLCRFKGKDLDQLRDLDFVTFVDTYKEDFVVAASLKEEASTPRPLLVSSGQAPDVSTGQAMVQVDVVLHSGSAADGGTIKREIARMTGVEPSTITIIDERLRAGLPYSSLMKIAQLDPVQAILPVHQVKVMHDIRREVFPSSPSQPMSLLV</sequence>
<dbReference type="Proteomes" id="UP001227268">
    <property type="component" value="Unassembled WGS sequence"/>
</dbReference>
<gene>
    <name evidence="1" type="ORF">QFC21_005278</name>
</gene>
<organism evidence="1 2">
    <name type="scientific">Naganishia friedmannii</name>
    <dbReference type="NCBI Taxonomy" id="89922"/>
    <lineage>
        <taxon>Eukaryota</taxon>
        <taxon>Fungi</taxon>
        <taxon>Dikarya</taxon>
        <taxon>Basidiomycota</taxon>
        <taxon>Agaricomycotina</taxon>
        <taxon>Tremellomycetes</taxon>
        <taxon>Filobasidiales</taxon>
        <taxon>Filobasidiaceae</taxon>
        <taxon>Naganishia</taxon>
    </lineage>
</organism>
<reference evidence="1" key="1">
    <citation type="submission" date="2023-04" db="EMBL/GenBank/DDBJ databases">
        <title>Draft Genome sequencing of Naganishia species isolated from polar environments using Oxford Nanopore Technology.</title>
        <authorList>
            <person name="Leo P."/>
            <person name="Venkateswaran K."/>
        </authorList>
    </citation>
    <scope>NUCLEOTIDE SEQUENCE</scope>
    <source>
        <strain evidence="1">MNA-CCFEE 5423</strain>
    </source>
</reference>
<protein>
    <submittedName>
        <fullName evidence="1">Uncharacterized protein</fullName>
    </submittedName>
</protein>
<dbReference type="EMBL" id="JASBWT010000019">
    <property type="protein sequence ID" value="KAJ9096456.1"/>
    <property type="molecule type" value="Genomic_DNA"/>
</dbReference>
<comment type="caution">
    <text evidence="1">The sequence shown here is derived from an EMBL/GenBank/DDBJ whole genome shotgun (WGS) entry which is preliminary data.</text>
</comment>
<accession>A0ACC2VBK1</accession>